<organism evidence="1 2">
    <name type="scientific">Neurospora crassa (strain ATCC 24698 / 74-OR23-1A / CBS 708.71 / DSM 1257 / FGSC 987)</name>
    <dbReference type="NCBI Taxonomy" id="367110"/>
    <lineage>
        <taxon>Eukaryota</taxon>
        <taxon>Fungi</taxon>
        <taxon>Dikarya</taxon>
        <taxon>Ascomycota</taxon>
        <taxon>Pezizomycotina</taxon>
        <taxon>Sordariomycetes</taxon>
        <taxon>Sordariomycetidae</taxon>
        <taxon>Sordariales</taxon>
        <taxon>Sordariaceae</taxon>
        <taxon>Neurospora</taxon>
    </lineage>
</organism>
<dbReference type="KEGG" id="ncr:NCU04875"/>
<dbReference type="PaxDb" id="5141-EFNCRP00000004834"/>
<dbReference type="RefSeq" id="XP_959132.3">
    <property type="nucleotide sequence ID" value="XM_954039.3"/>
</dbReference>
<dbReference type="OrthoDB" id="10523798at2759"/>
<keyword evidence="2" id="KW-1185">Reference proteome</keyword>
<dbReference type="InParanoid" id="Q7S370"/>
<proteinExistence type="predicted"/>
<dbReference type="EMBL" id="CM002239">
    <property type="protein sequence ID" value="EAA29896.3"/>
    <property type="molecule type" value="Genomic_DNA"/>
</dbReference>
<evidence type="ECO:0000313" key="2">
    <source>
        <dbReference type="Proteomes" id="UP000001805"/>
    </source>
</evidence>
<protein>
    <submittedName>
        <fullName evidence="1">Uncharacterized protein</fullName>
    </submittedName>
</protein>
<dbReference type="Proteomes" id="UP000001805">
    <property type="component" value="Chromosome 4, Linkage Group IV"/>
</dbReference>
<gene>
    <name evidence="1" type="ORF">NCU04875</name>
</gene>
<dbReference type="VEuPathDB" id="FungiDB:NCU04875"/>
<dbReference type="HOGENOM" id="CLU_2015881_0_0_1"/>
<dbReference type="AlphaFoldDB" id="Q7S370"/>
<reference evidence="1 2" key="1">
    <citation type="journal article" date="2003" name="Nature">
        <title>The genome sequence of the filamentous fungus Neurospora crassa.</title>
        <authorList>
            <person name="Galagan J.E."/>
            <person name="Calvo S.E."/>
            <person name="Borkovich K.A."/>
            <person name="Selker E.U."/>
            <person name="Read N.D."/>
            <person name="Jaffe D."/>
            <person name="FitzHugh W."/>
            <person name="Ma L.J."/>
            <person name="Smirnov S."/>
            <person name="Purcell S."/>
            <person name="Rehman B."/>
            <person name="Elkins T."/>
            <person name="Engels R."/>
            <person name="Wang S."/>
            <person name="Nielsen C.B."/>
            <person name="Butler J."/>
            <person name="Endrizzi M."/>
            <person name="Qui D."/>
            <person name="Ianakiev P."/>
            <person name="Bell-Pedersen D."/>
            <person name="Nelson M.A."/>
            <person name="Werner-Washburne M."/>
            <person name="Selitrennikoff C.P."/>
            <person name="Kinsey J.A."/>
            <person name="Braun E.L."/>
            <person name="Zelter A."/>
            <person name="Schulte U."/>
            <person name="Kothe G.O."/>
            <person name="Jedd G."/>
            <person name="Mewes W."/>
            <person name="Staben C."/>
            <person name="Marcotte E."/>
            <person name="Greenberg D."/>
            <person name="Roy A."/>
            <person name="Foley K."/>
            <person name="Naylor J."/>
            <person name="Stange-Thomann N."/>
            <person name="Barrett R."/>
            <person name="Gnerre S."/>
            <person name="Kamal M."/>
            <person name="Kamvysselis M."/>
            <person name="Mauceli E."/>
            <person name="Bielke C."/>
            <person name="Rudd S."/>
            <person name="Frishman D."/>
            <person name="Krystofova S."/>
            <person name="Rasmussen C."/>
            <person name="Metzenberg R.L."/>
            <person name="Perkins D.D."/>
            <person name="Kroken S."/>
            <person name="Cogoni C."/>
            <person name="Macino G."/>
            <person name="Catcheside D."/>
            <person name="Li W."/>
            <person name="Pratt R.J."/>
            <person name="Osmani S.A."/>
            <person name="DeSouza C.P."/>
            <person name="Glass L."/>
            <person name="Orbach M.J."/>
            <person name="Berglund J.A."/>
            <person name="Voelker R."/>
            <person name="Yarden O."/>
            <person name="Plamann M."/>
            <person name="Seiler S."/>
            <person name="Dunlap J."/>
            <person name="Radford A."/>
            <person name="Aramayo R."/>
            <person name="Natvig D.O."/>
            <person name="Alex L.A."/>
            <person name="Mannhaupt G."/>
            <person name="Ebbole D.J."/>
            <person name="Freitag M."/>
            <person name="Paulsen I."/>
            <person name="Sachs M.S."/>
            <person name="Lander E.S."/>
            <person name="Nusbaum C."/>
            <person name="Birren B."/>
        </authorList>
    </citation>
    <scope>NUCLEOTIDE SEQUENCE [LARGE SCALE GENOMIC DNA]</scope>
    <source>
        <strain evidence="2">ATCC 24698 / 74-OR23-1A / CBS 708.71 / DSM 1257 / FGSC 987</strain>
    </source>
</reference>
<dbReference type="GeneID" id="3875280"/>
<name>Q7S370_NEUCR</name>
<sequence>MMSNFPPRDGPHKAALCLQCYVTVDPSDYEIDELAMPKVSEDDKTLALNMTLVRLMQFLAQDIHGHAMLMAMAAEVVSLVPVGTPLSAATLQGLRQYTSTFLTAMQARLVADDLPTTLPGMLRT</sequence>
<evidence type="ECO:0000313" key="1">
    <source>
        <dbReference type="EMBL" id="EAA29896.3"/>
    </source>
</evidence>
<accession>Q7S370</accession>